<accession>A0A2N5U8P2</accession>
<dbReference type="AlphaFoldDB" id="A0A2N5U8P2"/>
<evidence type="ECO:0000313" key="3">
    <source>
        <dbReference type="EMBL" id="PLW34105.1"/>
    </source>
</evidence>
<gene>
    <name evidence="3" type="ORF">PCANC_26819</name>
</gene>
<evidence type="ECO:0000313" key="4">
    <source>
        <dbReference type="Proteomes" id="UP000235388"/>
    </source>
</evidence>
<dbReference type="STRING" id="200324.A0A2N5U8P2"/>
<reference evidence="3 4" key="1">
    <citation type="submission" date="2017-11" db="EMBL/GenBank/DDBJ databases">
        <title>De novo assembly and phasing of dikaryotic genomes from two isolates of Puccinia coronata f. sp. avenae, the causal agent of oat crown rust.</title>
        <authorList>
            <person name="Miller M.E."/>
            <person name="Zhang Y."/>
            <person name="Omidvar V."/>
            <person name="Sperschneider J."/>
            <person name="Schwessinger B."/>
            <person name="Raley C."/>
            <person name="Palmer J.M."/>
            <person name="Garnica D."/>
            <person name="Upadhyaya N."/>
            <person name="Rathjen J."/>
            <person name="Taylor J.M."/>
            <person name="Park R.F."/>
            <person name="Dodds P.N."/>
            <person name="Hirsch C.D."/>
            <person name="Kianian S.F."/>
            <person name="Figueroa M."/>
        </authorList>
    </citation>
    <scope>NUCLEOTIDE SEQUENCE [LARGE SCALE GENOMIC DNA]</scope>
    <source>
        <strain evidence="3">12NC29</strain>
    </source>
</reference>
<dbReference type="OrthoDB" id="2796020at2759"/>
<keyword evidence="4" id="KW-1185">Reference proteome</keyword>
<dbReference type="EMBL" id="PGCJ01000284">
    <property type="protein sequence ID" value="PLW34105.1"/>
    <property type="molecule type" value="Genomic_DNA"/>
</dbReference>
<dbReference type="InterPro" id="IPR013103">
    <property type="entry name" value="RVT_2"/>
</dbReference>
<dbReference type="Proteomes" id="UP000235388">
    <property type="component" value="Unassembled WGS sequence"/>
</dbReference>
<feature type="compositionally biased region" description="Basic and acidic residues" evidence="1">
    <location>
        <begin position="85"/>
        <end position="99"/>
    </location>
</feature>
<feature type="domain" description="Reverse transcriptase Ty1/copia-type" evidence="2">
    <location>
        <begin position="196"/>
        <end position="271"/>
    </location>
</feature>
<dbReference type="Pfam" id="PF07727">
    <property type="entry name" value="RVT_2"/>
    <property type="match status" value="1"/>
</dbReference>
<evidence type="ECO:0000259" key="2">
    <source>
        <dbReference type="Pfam" id="PF07727"/>
    </source>
</evidence>
<name>A0A2N5U8P2_9BASI</name>
<feature type="compositionally biased region" description="Pro residues" evidence="1">
    <location>
        <begin position="108"/>
        <end position="117"/>
    </location>
</feature>
<feature type="region of interest" description="Disordered" evidence="1">
    <location>
        <begin position="85"/>
        <end position="117"/>
    </location>
</feature>
<protein>
    <recommendedName>
        <fullName evidence="2">Reverse transcriptase Ty1/copia-type domain-containing protein</fullName>
    </recommendedName>
</protein>
<proteinExistence type="predicted"/>
<organism evidence="3 4">
    <name type="scientific">Puccinia coronata f. sp. avenae</name>
    <dbReference type="NCBI Taxonomy" id="200324"/>
    <lineage>
        <taxon>Eukaryota</taxon>
        <taxon>Fungi</taxon>
        <taxon>Dikarya</taxon>
        <taxon>Basidiomycota</taxon>
        <taxon>Pucciniomycotina</taxon>
        <taxon>Pucciniomycetes</taxon>
        <taxon>Pucciniales</taxon>
        <taxon>Pucciniaceae</taxon>
        <taxon>Puccinia</taxon>
    </lineage>
</organism>
<evidence type="ECO:0000256" key="1">
    <source>
        <dbReference type="SAM" id="MobiDB-lite"/>
    </source>
</evidence>
<comment type="caution">
    <text evidence="3">The sequence shown here is derived from an EMBL/GenBank/DDBJ whole genome shotgun (WGS) entry which is preliminary data.</text>
</comment>
<sequence>MPSRFWSLACQSAVFIQNQIFTKSRKAENKIRYRSWYGQDANRDYLRTFGCLCYIHNLKEVRKNKIVNTHDVVFKEEVFPKKGEVHEDPFNDETIKDKGPITGQILPPKMPKTPQPPQRSARIQAIMENTYSANEIISMNVTSSDPKFKPQRFKDIEQSPVKLFWTRACVTKIKNMEDKGVYELNFKPLDKKLIKEGEDYTKTFSPTWKPTSLQLIIAMAAKFKWKIEPMDAVAAFLNSDLDKEIYLDQPEGFNNGSGRVWKLKKSIYGVVSQTWQNNFLVFS</sequence>